<feature type="transmembrane region" description="Helical" evidence="1">
    <location>
        <begin position="112"/>
        <end position="128"/>
    </location>
</feature>
<feature type="transmembrane region" description="Helical" evidence="1">
    <location>
        <begin position="134"/>
        <end position="154"/>
    </location>
</feature>
<comment type="caution">
    <text evidence="3">The sequence shown here is derived from an EMBL/GenBank/DDBJ whole genome shotgun (WGS) entry which is preliminary data.</text>
</comment>
<feature type="non-terminal residue" evidence="3">
    <location>
        <position position="1"/>
    </location>
</feature>
<reference evidence="3" key="1">
    <citation type="submission" date="2013-08" db="EMBL/GenBank/DDBJ databases">
        <authorList>
            <person name="Mendez C."/>
            <person name="Richter M."/>
            <person name="Ferrer M."/>
            <person name="Sanchez J."/>
        </authorList>
    </citation>
    <scope>NUCLEOTIDE SEQUENCE</scope>
</reference>
<evidence type="ECO:0000259" key="2">
    <source>
        <dbReference type="Pfam" id="PF09843"/>
    </source>
</evidence>
<dbReference type="InterPro" id="IPR019204">
    <property type="entry name" value="DUF2070_membrane"/>
</dbReference>
<protein>
    <recommendedName>
        <fullName evidence="2">DUF2070 domain-containing protein</fullName>
    </recommendedName>
</protein>
<dbReference type="Pfam" id="PF09843">
    <property type="entry name" value="DUF2070"/>
    <property type="match status" value="1"/>
</dbReference>
<keyword evidence="1" id="KW-1133">Transmembrane helix</keyword>
<gene>
    <name evidence="3" type="ORF">B2A_06536</name>
</gene>
<dbReference type="AlphaFoldDB" id="T1A631"/>
<name>T1A631_9ZZZZ</name>
<feature type="domain" description="DUF2070" evidence="2">
    <location>
        <begin position="15"/>
        <end position="262"/>
    </location>
</feature>
<accession>T1A631</accession>
<feature type="transmembrane region" description="Helical" evidence="1">
    <location>
        <begin position="45"/>
        <end position="66"/>
    </location>
</feature>
<proteinExistence type="predicted"/>
<reference evidence="3" key="2">
    <citation type="journal article" date="2014" name="ISME J.">
        <title>Microbial stratification in low pH oxic and suboxic macroscopic growths along an acid mine drainage.</title>
        <authorList>
            <person name="Mendez-Garcia C."/>
            <person name="Mesa V."/>
            <person name="Sprenger R.R."/>
            <person name="Richter M."/>
            <person name="Diez M.S."/>
            <person name="Solano J."/>
            <person name="Bargiela R."/>
            <person name="Golyshina O.V."/>
            <person name="Manteca A."/>
            <person name="Ramos J.L."/>
            <person name="Gallego J.R."/>
            <person name="Llorente I."/>
            <person name="Martins Dos Santos V.A."/>
            <person name="Jensen O.N."/>
            <person name="Pelaez A.I."/>
            <person name="Sanchez J."/>
            <person name="Ferrer M."/>
        </authorList>
    </citation>
    <scope>NUCLEOTIDE SEQUENCE</scope>
</reference>
<organism evidence="3">
    <name type="scientific">mine drainage metagenome</name>
    <dbReference type="NCBI Taxonomy" id="410659"/>
    <lineage>
        <taxon>unclassified sequences</taxon>
        <taxon>metagenomes</taxon>
        <taxon>ecological metagenomes</taxon>
    </lineage>
</organism>
<feature type="non-terminal residue" evidence="3">
    <location>
        <position position="262"/>
    </location>
</feature>
<evidence type="ECO:0000313" key="3">
    <source>
        <dbReference type="EMBL" id="EQD52417.1"/>
    </source>
</evidence>
<keyword evidence="1" id="KW-0472">Membrane</keyword>
<feature type="transmembrane region" description="Helical" evidence="1">
    <location>
        <begin position="72"/>
        <end position="91"/>
    </location>
</feature>
<evidence type="ECO:0000256" key="1">
    <source>
        <dbReference type="SAM" id="Phobius"/>
    </source>
</evidence>
<sequence>LTFGYHPTTFLTAWLLVFAAPALLAGALTTAVAEGFGGRFEFHRSAFLAFGVLALLLPIALVWRIALTYAPAQTPGVPLLAAFLVGPMLWFRHLSLYGVSRPSHLRSLPASLLQPALYAIALPLVLPVRLGPTVALLLCGAIGFGCAAALIRAADRPLRREFQASGVNLIRPLLDHVSHRDDGATRRLETFFARFAQPVNLRLSLLAFFRDGRAHATVALPTVHPGPFAALGASDLPRKLAEELGAAAGTVLTPHTPCDHDL</sequence>
<feature type="transmembrane region" description="Helical" evidence="1">
    <location>
        <begin position="12"/>
        <end position="33"/>
    </location>
</feature>
<keyword evidence="1" id="KW-0812">Transmembrane</keyword>
<dbReference type="EMBL" id="AUZZ01004629">
    <property type="protein sequence ID" value="EQD52417.1"/>
    <property type="molecule type" value="Genomic_DNA"/>
</dbReference>